<feature type="transmembrane region" description="Helical" evidence="1">
    <location>
        <begin position="35"/>
        <end position="52"/>
    </location>
</feature>
<feature type="domain" description="CAAX prenyl protease 2/Lysostaphin resistance protein A-like" evidence="2">
    <location>
        <begin position="37"/>
        <end position="156"/>
    </location>
</feature>
<organism evidence="3 4">
    <name type="scientific">candidate division WWE3 bacterium RIFOXYD1_FULL_43_17</name>
    <dbReference type="NCBI Taxonomy" id="1802652"/>
    <lineage>
        <taxon>Bacteria</taxon>
        <taxon>Katanobacteria</taxon>
    </lineage>
</organism>
<comment type="caution">
    <text evidence="3">The sequence shown here is derived from an EMBL/GenBank/DDBJ whole genome shotgun (WGS) entry which is preliminary data.</text>
</comment>
<name>A0A1F4XG71_UNCKA</name>
<dbReference type="InterPro" id="IPR003675">
    <property type="entry name" value="Rce1/LyrA-like_dom"/>
</dbReference>
<dbReference type="GO" id="GO:0080120">
    <property type="term" value="P:CAAX-box protein maturation"/>
    <property type="evidence" value="ECO:0007669"/>
    <property type="project" value="UniProtKB-ARBA"/>
</dbReference>
<protein>
    <recommendedName>
        <fullName evidence="2">CAAX prenyl protease 2/Lysostaphin resistance protein A-like domain-containing protein</fullName>
    </recommendedName>
</protein>
<keyword evidence="1" id="KW-0472">Membrane</keyword>
<accession>A0A1F4XG71</accession>
<keyword evidence="1" id="KW-1133">Transmembrane helix</keyword>
<evidence type="ECO:0000313" key="4">
    <source>
        <dbReference type="Proteomes" id="UP000177845"/>
    </source>
</evidence>
<feature type="transmembrane region" description="Helical" evidence="1">
    <location>
        <begin position="6"/>
        <end position="23"/>
    </location>
</feature>
<dbReference type="GO" id="GO:0004175">
    <property type="term" value="F:endopeptidase activity"/>
    <property type="evidence" value="ECO:0007669"/>
    <property type="project" value="UniProtKB-ARBA"/>
</dbReference>
<proteinExistence type="predicted"/>
<keyword evidence="1" id="KW-0812">Transmembrane</keyword>
<evidence type="ECO:0000256" key="1">
    <source>
        <dbReference type="SAM" id="Phobius"/>
    </source>
</evidence>
<dbReference type="Proteomes" id="UP000177845">
    <property type="component" value="Unassembled WGS sequence"/>
</dbReference>
<sequence length="182" mass="20474">MPFNLITVLPVVVMAVLGFFVMRKVPRIVRDSQSNWVNFIFMVFVIALFVPAMEEVLFRLPLIVLFDEVSTISWVGIVASALIFGALHLKRSFVEKALQKKEEEITSVPMTKKGKLVNSLSGFGVATLLGCLFGFFAVQTDGLLKPFLLHAIWNLFAVFIRIFLLALLKAFTVETADKKIEY</sequence>
<gene>
    <name evidence="3" type="ORF">A3K01_04320</name>
</gene>
<dbReference type="EMBL" id="MEWJ01000006">
    <property type="protein sequence ID" value="OGC80669.1"/>
    <property type="molecule type" value="Genomic_DNA"/>
</dbReference>
<evidence type="ECO:0000313" key="3">
    <source>
        <dbReference type="EMBL" id="OGC80669.1"/>
    </source>
</evidence>
<feature type="transmembrane region" description="Helical" evidence="1">
    <location>
        <begin position="120"/>
        <end position="139"/>
    </location>
</feature>
<evidence type="ECO:0000259" key="2">
    <source>
        <dbReference type="Pfam" id="PF02517"/>
    </source>
</evidence>
<reference evidence="3 4" key="1">
    <citation type="journal article" date="2016" name="Nat. Commun.">
        <title>Thousands of microbial genomes shed light on interconnected biogeochemical processes in an aquifer system.</title>
        <authorList>
            <person name="Anantharaman K."/>
            <person name="Brown C.T."/>
            <person name="Hug L.A."/>
            <person name="Sharon I."/>
            <person name="Castelle C.J."/>
            <person name="Probst A.J."/>
            <person name="Thomas B.C."/>
            <person name="Singh A."/>
            <person name="Wilkins M.J."/>
            <person name="Karaoz U."/>
            <person name="Brodie E.L."/>
            <person name="Williams K.H."/>
            <person name="Hubbard S.S."/>
            <person name="Banfield J.F."/>
        </authorList>
    </citation>
    <scope>NUCLEOTIDE SEQUENCE [LARGE SCALE GENOMIC DNA]</scope>
</reference>
<feature type="transmembrane region" description="Helical" evidence="1">
    <location>
        <begin position="151"/>
        <end position="171"/>
    </location>
</feature>
<dbReference type="AlphaFoldDB" id="A0A1F4XG71"/>
<feature type="transmembrane region" description="Helical" evidence="1">
    <location>
        <begin position="72"/>
        <end position="89"/>
    </location>
</feature>
<dbReference type="Pfam" id="PF02517">
    <property type="entry name" value="Rce1-like"/>
    <property type="match status" value="1"/>
</dbReference>